<dbReference type="AlphaFoldDB" id="A0A834MKW0"/>
<keyword evidence="2" id="KW-1185">Reference proteome</keyword>
<sequence>MRPEREKNLTSCTVTIPKFVAGRQLKMPMTVTPDEKLLSSENCSENGPVSREVSCYFLTEGLTGNWQ</sequence>
<gene>
    <name evidence="1" type="ORF">GWI33_006024</name>
</gene>
<evidence type="ECO:0000313" key="1">
    <source>
        <dbReference type="EMBL" id="KAF7287683.1"/>
    </source>
</evidence>
<proteinExistence type="predicted"/>
<accession>A0A834MKW0</accession>
<dbReference type="Proteomes" id="UP000625711">
    <property type="component" value="Unassembled WGS sequence"/>
</dbReference>
<evidence type="ECO:0000313" key="2">
    <source>
        <dbReference type="Proteomes" id="UP000625711"/>
    </source>
</evidence>
<name>A0A834MKW0_RHYFE</name>
<protein>
    <submittedName>
        <fullName evidence="1">Uncharacterized protein</fullName>
    </submittedName>
</protein>
<dbReference type="EMBL" id="JAACXV010000004">
    <property type="protein sequence ID" value="KAF7287683.1"/>
    <property type="molecule type" value="Genomic_DNA"/>
</dbReference>
<organism evidence="1 2">
    <name type="scientific">Rhynchophorus ferrugineus</name>
    <name type="common">Red palm weevil</name>
    <name type="synonym">Curculio ferrugineus</name>
    <dbReference type="NCBI Taxonomy" id="354439"/>
    <lineage>
        <taxon>Eukaryota</taxon>
        <taxon>Metazoa</taxon>
        <taxon>Ecdysozoa</taxon>
        <taxon>Arthropoda</taxon>
        <taxon>Hexapoda</taxon>
        <taxon>Insecta</taxon>
        <taxon>Pterygota</taxon>
        <taxon>Neoptera</taxon>
        <taxon>Endopterygota</taxon>
        <taxon>Coleoptera</taxon>
        <taxon>Polyphaga</taxon>
        <taxon>Cucujiformia</taxon>
        <taxon>Curculionidae</taxon>
        <taxon>Dryophthorinae</taxon>
        <taxon>Rhynchophorus</taxon>
    </lineage>
</organism>
<comment type="caution">
    <text evidence="1">The sequence shown here is derived from an EMBL/GenBank/DDBJ whole genome shotgun (WGS) entry which is preliminary data.</text>
</comment>
<reference evidence="1" key="1">
    <citation type="submission" date="2020-08" db="EMBL/GenBank/DDBJ databases">
        <title>Genome sequencing and assembly of the red palm weevil Rhynchophorus ferrugineus.</title>
        <authorList>
            <person name="Dias G.B."/>
            <person name="Bergman C.M."/>
            <person name="Manee M."/>
        </authorList>
    </citation>
    <scope>NUCLEOTIDE SEQUENCE</scope>
    <source>
        <strain evidence="1">AA-2017</strain>
        <tissue evidence="1">Whole larva</tissue>
    </source>
</reference>